<dbReference type="EMBL" id="JU980540">
    <property type="protein sequence ID" value="AFJ69603.1"/>
    <property type="molecule type" value="mRNA"/>
</dbReference>
<organism evidence="5">
    <name type="scientific">Nannochloropsis gaditana (strain CCMP526)</name>
    <name type="common">Green microalga</name>
    <name type="synonym">Microchloropsis gaditana</name>
    <dbReference type="NCBI Taxonomy" id="1093141"/>
    <lineage>
        <taxon>Eukaryota</taxon>
        <taxon>Sar</taxon>
        <taxon>Stramenopiles</taxon>
        <taxon>Ochrophyta</taxon>
        <taxon>Eustigmatophyceae</taxon>
        <taxon>Eustigmatales</taxon>
        <taxon>Monodopsidaceae</taxon>
        <taxon>Nannochloropsis</taxon>
    </lineage>
</organism>
<dbReference type="GO" id="GO:0070979">
    <property type="term" value="P:protein K11-linked ubiquitination"/>
    <property type="evidence" value="ECO:0007669"/>
    <property type="project" value="TreeGrafter"/>
</dbReference>
<reference evidence="5" key="1">
    <citation type="journal article" date="2012" name="Bioengineered">
        <title>Additional insights into the genome of the oleaginous model alga Nannochloropsis gaditana.</title>
        <authorList>
            <person name="Jinkerson R.E."/>
            <person name="Radakovits R."/>
            <person name="Posewitz M.C."/>
        </authorList>
    </citation>
    <scope>NUCLEOTIDE SEQUENCE</scope>
    <source>
        <strain evidence="5">CCMP526</strain>
    </source>
</reference>
<keyword evidence="2" id="KW-0498">Mitosis</keyword>
<keyword evidence="4" id="KW-0732">Signal</keyword>
<dbReference type="GO" id="GO:0060090">
    <property type="term" value="F:molecular adaptor activity"/>
    <property type="evidence" value="ECO:0007669"/>
    <property type="project" value="TreeGrafter"/>
</dbReference>
<dbReference type="PANTHER" id="PTHR12827:SF3">
    <property type="entry name" value="ANAPHASE-PROMOTING COMPLEX SUBUNIT 1"/>
    <property type="match status" value="1"/>
</dbReference>
<name>I2CRS0_NANGC</name>
<feature type="signal peptide" evidence="4">
    <location>
        <begin position="1"/>
        <end position="17"/>
    </location>
</feature>
<evidence type="ECO:0000256" key="4">
    <source>
        <dbReference type="SAM" id="SignalP"/>
    </source>
</evidence>
<protein>
    <submittedName>
        <fullName evidence="5">Anaphase-promoting complex subunit 1</fullName>
    </submittedName>
</protein>
<accession>I2CRS0</accession>
<evidence type="ECO:0000256" key="1">
    <source>
        <dbReference type="ARBA" id="ARBA00022618"/>
    </source>
</evidence>
<feature type="non-terminal residue" evidence="5">
    <location>
        <position position="1"/>
    </location>
</feature>
<evidence type="ECO:0000256" key="2">
    <source>
        <dbReference type="ARBA" id="ARBA00022776"/>
    </source>
</evidence>
<dbReference type="AlphaFoldDB" id="I2CRS0"/>
<sequence>QVSKMLCLHIPSLLSLAEVEVSPAAQTAAVVGVGLLYQGTGHRLMTEFLLRELGKRPVSDRIQVYACPHITFLPS</sequence>
<keyword evidence="3" id="KW-0131">Cell cycle</keyword>
<reference evidence="5" key="2">
    <citation type="journal article" date="2012" name="Nat. Commun.">
        <title>Draft genome sequence and genetic transformation of the oleaginous alga Nannochloropis gaditana.</title>
        <authorList>
            <person name="Radakovits R."/>
            <person name="Jinkerson R.E."/>
            <person name="Fuerstenberg S.I."/>
            <person name="Tae H."/>
            <person name="Settlage R.E."/>
            <person name="Boore J.L."/>
            <person name="Posewitz M.C."/>
        </authorList>
    </citation>
    <scope>NUCLEOTIDE SEQUENCE</scope>
    <source>
        <strain evidence="5">CCMP526</strain>
    </source>
</reference>
<feature type="chain" id="PRO_5003656223" evidence="4">
    <location>
        <begin position="18"/>
        <end position="75"/>
    </location>
</feature>
<evidence type="ECO:0000256" key="3">
    <source>
        <dbReference type="ARBA" id="ARBA00023306"/>
    </source>
</evidence>
<dbReference type="InterPro" id="IPR024990">
    <property type="entry name" value="Apc1"/>
</dbReference>
<evidence type="ECO:0000313" key="5">
    <source>
        <dbReference type="EMBL" id="AFJ69603.1"/>
    </source>
</evidence>
<keyword evidence="1" id="KW-0132">Cell division</keyword>
<gene>
    <name evidence="5" type="ORF">NGATSA_2042300</name>
</gene>
<dbReference type="GO" id="GO:0051301">
    <property type="term" value="P:cell division"/>
    <property type="evidence" value="ECO:0007669"/>
    <property type="project" value="UniProtKB-KW"/>
</dbReference>
<dbReference type="PANTHER" id="PTHR12827">
    <property type="entry name" value="MEIOTIC CHECKPOINT REGULATOR TSG24 FAMILY MEMBER"/>
    <property type="match status" value="1"/>
</dbReference>
<dbReference type="GO" id="GO:0031145">
    <property type="term" value="P:anaphase-promoting complex-dependent catabolic process"/>
    <property type="evidence" value="ECO:0007669"/>
    <property type="project" value="TreeGrafter"/>
</dbReference>
<dbReference type="GO" id="GO:0007091">
    <property type="term" value="P:metaphase/anaphase transition of mitotic cell cycle"/>
    <property type="evidence" value="ECO:0007669"/>
    <property type="project" value="TreeGrafter"/>
</dbReference>
<dbReference type="GO" id="GO:0005680">
    <property type="term" value="C:anaphase-promoting complex"/>
    <property type="evidence" value="ECO:0007669"/>
    <property type="project" value="InterPro"/>
</dbReference>
<proteinExistence type="evidence at transcript level"/>